<comment type="caution">
    <text evidence="8">The sequence shown here is derived from an EMBL/GenBank/DDBJ whole genome shotgun (WGS) entry which is preliminary data.</text>
</comment>
<organism evidence="8 9">
    <name type="scientific">Camellia sinensis var. sinensis</name>
    <name type="common">China tea</name>
    <dbReference type="NCBI Taxonomy" id="542762"/>
    <lineage>
        <taxon>Eukaryota</taxon>
        <taxon>Viridiplantae</taxon>
        <taxon>Streptophyta</taxon>
        <taxon>Embryophyta</taxon>
        <taxon>Tracheophyta</taxon>
        <taxon>Spermatophyta</taxon>
        <taxon>Magnoliopsida</taxon>
        <taxon>eudicotyledons</taxon>
        <taxon>Gunneridae</taxon>
        <taxon>Pentapetalae</taxon>
        <taxon>asterids</taxon>
        <taxon>Ericales</taxon>
        <taxon>Theaceae</taxon>
        <taxon>Camellia</taxon>
    </lineage>
</organism>
<dbReference type="AlphaFoldDB" id="A0A4S4D237"/>
<dbReference type="GO" id="GO:0003729">
    <property type="term" value="F:mRNA binding"/>
    <property type="evidence" value="ECO:0007669"/>
    <property type="project" value="TreeGrafter"/>
</dbReference>
<dbReference type="InterPro" id="IPR016024">
    <property type="entry name" value="ARM-type_fold"/>
</dbReference>
<proteinExistence type="predicted"/>
<dbReference type="InterPro" id="IPR011989">
    <property type="entry name" value="ARM-like"/>
</dbReference>
<evidence type="ECO:0000256" key="2">
    <source>
        <dbReference type="ARBA" id="ARBA00022845"/>
    </source>
</evidence>
<comment type="function">
    <text evidence="4">Sequence-specific RNA-binding protein that regulates translation and mRNA stability by binding the 3'-UTR of target mRNAs.</text>
</comment>
<dbReference type="PANTHER" id="PTHR12537:SF63">
    <property type="entry name" value="PUMILIO HOMOLOG 15"/>
    <property type="match status" value="1"/>
</dbReference>
<feature type="repeat" description="Pumilio" evidence="5">
    <location>
        <begin position="399"/>
        <end position="434"/>
    </location>
</feature>
<evidence type="ECO:0000256" key="6">
    <source>
        <dbReference type="SAM" id="MobiDB-lite"/>
    </source>
</evidence>
<dbReference type="GO" id="GO:0005737">
    <property type="term" value="C:cytoplasm"/>
    <property type="evidence" value="ECO:0007669"/>
    <property type="project" value="TreeGrafter"/>
</dbReference>
<dbReference type="Gene3D" id="1.25.10.10">
    <property type="entry name" value="Leucine-rich Repeat Variant"/>
    <property type="match status" value="1"/>
</dbReference>
<dbReference type="FunFam" id="1.25.10.10:FF:000237">
    <property type="entry name" value="Pumilio homolog 9"/>
    <property type="match status" value="1"/>
</dbReference>
<feature type="compositionally biased region" description="Low complexity" evidence="6">
    <location>
        <begin position="1"/>
        <end position="19"/>
    </location>
</feature>
<feature type="repeat" description="Pumilio" evidence="5">
    <location>
        <begin position="362"/>
        <end position="398"/>
    </location>
</feature>
<evidence type="ECO:0000256" key="5">
    <source>
        <dbReference type="PROSITE-ProRule" id="PRU00317"/>
    </source>
</evidence>
<protein>
    <recommendedName>
        <fullName evidence="7">PUM-HD domain-containing protein</fullName>
    </recommendedName>
</protein>
<gene>
    <name evidence="8" type="ORF">TEA_000543</name>
</gene>
<dbReference type="Pfam" id="PF00806">
    <property type="entry name" value="PUF"/>
    <property type="match status" value="8"/>
</dbReference>
<name>A0A4S4D237_CAMSN</name>
<keyword evidence="3" id="KW-0694">RNA-binding</keyword>
<dbReference type="CDD" id="cd07920">
    <property type="entry name" value="Pumilio"/>
    <property type="match status" value="1"/>
</dbReference>
<sequence>MQNPRRNQSPSSDPNPQSRFVGQSDAFSNLFLDDAFSQLGLSSSSSSSAAVSRGQPSLFPASLDDPESYYSIVNEGLSSLSFQSNDELERLMMLQKVGNGGDMGFGGTHRNPTAATGSYRTAAREPWRTDDGVNSLSWFSRENNGFFLQRKKQLGKLLNSQFPILPCSNRPSFFTDFDQRFDGYASDSSSVLMPNLYTQISHQSPQYLDYLSSEDLRRHVITLAKDQHGCRLLQKKFEDPKEEEIEALLSEVIDHVGELMRDQFGNYLIQKLVKVCNEKQRTRIILSVTKSQFQLISICLSPHGTRAAQRLLEHITSQQQISLVISALCPGAVALATDPNGYHVIQHCLANFSTEDNKYLLKVMADNCFEIATNKSGCCVMQSSVENSQGEYRERLVSEIIANAPHLAEDQFGNYVVQQLLGLKIPEVTTNLLRQLEGTYVSLSRNKYASNVVEKCLAESGEEQSSRIIMELLRNPNVCMLLVDPFGNFVIQSALSVSKVFHQDFCIIERTSIRLLSGSKSTQSDDFSHLGYNFDLVIIMDYASGVIRNALVNLVRMNAPSMRTNLYGKKVLSWFNKMKLQHLVERSSFETFSTPPCS</sequence>
<dbReference type="InterPro" id="IPR033133">
    <property type="entry name" value="PUM-HD"/>
</dbReference>
<evidence type="ECO:0000256" key="1">
    <source>
        <dbReference type="ARBA" id="ARBA00022737"/>
    </source>
</evidence>
<feature type="domain" description="PUM-HD" evidence="7">
    <location>
        <begin position="188"/>
        <end position="579"/>
    </location>
</feature>
<dbReference type="PROSITE" id="PS50302">
    <property type="entry name" value="PUM"/>
    <property type="match status" value="5"/>
</dbReference>
<dbReference type="EMBL" id="SDRB02012985">
    <property type="protein sequence ID" value="THF96198.1"/>
    <property type="molecule type" value="Genomic_DNA"/>
</dbReference>
<dbReference type="Proteomes" id="UP000306102">
    <property type="component" value="Unassembled WGS sequence"/>
</dbReference>
<accession>A0A4S4D237</accession>
<feature type="region of interest" description="Disordered" evidence="6">
    <location>
        <begin position="1"/>
        <end position="24"/>
    </location>
</feature>
<dbReference type="InterPro" id="IPR033712">
    <property type="entry name" value="Pumilio_RNA-bd"/>
</dbReference>
<feature type="repeat" description="Pumilio" evidence="5">
    <location>
        <begin position="435"/>
        <end position="471"/>
    </location>
</feature>
<keyword evidence="2" id="KW-0810">Translation regulation</keyword>
<dbReference type="SUPFAM" id="SSF48371">
    <property type="entry name" value="ARM repeat"/>
    <property type="match status" value="1"/>
</dbReference>
<dbReference type="PANTHER" id="PTHR12537">
    <property type="entry name" value="RNA BINDING PROTEIN PUMILIO-RELATED"/>
    <property type="match status" value="1"/>
</dbReference>
<evidence type="ECO:0000313" key="8">
    <source>
        <dbReference type="EMBL" id="THF96198.1"/>
    </source>
</evidence>
<dbReference type="SMART" id="SM00025">
    <property type="entry name" value="Pumilio"/>
    <property type="match status" value="8"/>
</dbReference>
<keyword evidence="1" id="KW-0677">Repeat</keyword>
<feature type="repeat" description="Pumilio" evidence="5">
    <location>
        <begin position="215"/>
        <end position="250"/>
    </location>
</feature>
<evidence type="ECO:0000256" key="4">
    <source>
        <dbReference type="ARBA" id="ARBA00058490"/>
    </source>
</evidence>
<keyword evidence="9" id="KW-1185">Reference proteome</keyword>
<dbReference type="STRING" id="542762.A0A4S4D237"/>
<feature type="repeat" description="Pumilio" evidence="5">
    <location>
        <begin position="251"/>
        <end position="287"/>
    </location>
</feature>
<evidence type="ECO:0000256" key="3">
    <source>
        <dbReference type="ARBA" id="ARBA00022884"/>
    </source>
</evidence>
<dbReference type="PROSITE" id="PS50303">
    <property type="entry name" value="PUM_HD"/>
    <property type="match status" value="1"/>
</dbReference>
<evidence type="ECO:0000259" key="7">
    <source>
        <dbReference type="PROSITE" id="PS50303"/>
    </source>
</evidence>
<reference evidence="8 9" key="1">
    <citation type="journal article" date="2018" name="Proc. Natl. Acad. Sci. U.S.A.">
        <title>Draft genome sequence of Camellia sinensis var. sinensis provides insights into the evolution of the tea genome and tea quality.</title>
        <authorList>
            <person name="Wei C."/>
            <person name="Yang H."/>
            <person name="Wang S."/>
            <person name="Zhao J."/>
            <person name="Liu C."/>
            <person name="Gao L."/>
            <person name="Xia E."/>
            <person name="Lu Y."/>
            <person name="Tai Y."/>
            <person name="She G."/>
            <person name="Sun J."/>
            <person name="Cao H."/>
            <person name="Tong W."/>
            <person name="Gao Q."/>
            <person name="Li Y."/>
            <person name="Deng W."/>
            <person name="Jiang X."/>
            <person name="Wang W."/>
            <person name="Chen Q."/>
            <person name="Zhang S."/>
            <person name="Li H."/>
            <person name="Wu J."/>
            <person name="Wang P."/>
            <person name="Li P."/>
            <person name="Shi C."/>
            <person name="Zheng F."/>
            <person name="Jian J."/>
            <person name="Huang B."/>
            <person name="Shan D."/>
            <person name="Shi M."/>
            <person name="Fang C."/>
            <person name="Yue Y."/>
            <person name="Li F."/>
            <person name="Li D."/>
            <person name="Wei S."/>
            <person name="Han B."/>
            <person name="Jiang C."/>
            <person name="Yin Y."/>
            <person name="Xia T."/>
            <person name="Zhang Z."/>
            <person name="Bennetzen J.L."/>
            <person name="Zhao S."/>
            <person name="Wan X."/>
        </authorList>
    </citation>
    <scope>NUCLEOTIDE SEQUENCE [LARGE SCALE GENOMIC DNA]</scope>
    <source>
        <strain evidence="9">cv. Shuchazao</strain>
        <tissue evidence="8">Leaf</tissue>
    </source>
</reference>
<dbReference type="InterPro" id="IPR001313">
    <property type="entry name" value="Pumilio_RNA-bd_rpt"/>
</dbReference>
<evidence type="ECO:0000313" key="9">
    <source>
        <dbReference type="Proteomes" id="UP000306102"/>
    </source>
</evidence>
<dbReference type="GO" id="GO:0006417">
    <property type="term" value="P:regulation of translation"/>
    <property type="evidence" value="ECO:0007669"/>
    <property type="project" value="UniProtKB-KW"/>
</dbReference>